<evidence type="ECO:0000256" key="2">
    <source>
        <dbReference type="ARBA" id="ARBA00022741"/>
    </source>
</evidence>
<keyword evidence="4" id="KW-0143">Chaperone</keyword>
<dbReference type="PANTHER" id="PTHR11528">
    <property type="entry name" value="HEAT SHOCK PROTEIN 90 FAMILY MEMBER"/>
    <property type="match status" value="1"/>
</dbReference>
<comment type="similarity">
    <text evidence="1">Belongs to the heat shock protein 90 family.</text>
</comment>
<organism evidence="5 6">
    <name type="scientific">Paenibacillus shirakamiensis</name>
    <dbReference type="NCBI Taxonomy" id="1265935"/>
    <lineage>
        <taxon>Bacteria</taxon>
        <taxon>Bacillati</taxon>
        <taxon>Bacillota</taxon>
        <taxon>Bacilli</taxon>
        <taxon>Bacillales</taxon>
        <taxon>Paenibacillaceae</taxon>
        <taxon>Paenibacillus</taxon>
    </lineage>
</organism>
<evidence type="ECO:0000313" key="6">
    <source>
        <dbReference type="Proteomes" id="UP001519288"/>
    </source>
</evidence>
<keyword evidence="6" id="KW-1185">Reference proteome</keyword>
<dbReference type="InterPro" id="IPR020575">
    <property type="entry name" value="Hsp90_N"/>
</dbReference>
<protein>
    <submittedName>
        <fullName evidence="5">Molecular chaperone HtpG</fullName>
    </submittedName>
</protein>
<comment type="caution">
    <text evidence="5">The sequence shown here is derived from an EMBL/GenBank/DDBJ whole genome shotgun (WGS) entry which is preliminary data.</text>
</comment>
<dbReference type="NCBIfam" id="NF010683">
    <property type="entry name" value="PRK14083.1"/>
    <property type="match status" value="1"/>
</dbReference>
<keyword evidence="2" id="KW-0547">Nucleotide-binding</keyword>
<evidence type="ECO:0000256" key="1">
    <source>
        <dbReference type="ARBA" id="ARBA00008239"/>
    </source>
</evidence>
<dbReference type="Pfam" id="PF13589">
    <property type="entry name" value="HATPase_c_3"/>
    <property type="match status" value="1"/>
</dbReference>
<gene>
    <name evidence="5" type="ORF">J2Z69_000942</name>
</gene>
<evidence type="ECO:0000313" key="5">
    <source>
        <dbReference type="EMBL" id="MBP1999923.1"/>
    </source>
</evidence>
<name>A0ABS4JDW9_9BACL</name>
<evidence type="ECO:0000256" key="4">
    <source>
        <dbReference type="ARBA" id="ARBA00023186"/>
    </source>
</evidence>
<dbReference type="Pfam" id="PF00183">
    <property type="entry name" value="HSP90"/>
    <property type="match status" value="1"/>
</dbReference>
<evidence type="ECO:0000256" key="3">
    <source>
        <dbReference type="ARBA" id="ARBA00022840"/>
    </source>
</evidence>
<dbReference type="Proteomes" id="UP001519288">
    <property type="component" value="Unassembled WGS sequence"/>
</dbReference>
<dbReference type="InterPro" id="IPR020568">
    <property type="entry name" value="Ribosomal_Su5_D2-typ_SF"/>
</dbReference>
<accession>A0ABS4JDW9</accession>
<keyword evidence="3" id="KW-0067">ATP-binding</keyword>
<dbReference type="RefSeq" id="WP_245338946.1">
    <property type="nucleotide sequence ID" value="NZ_JAGGLD010000001.1"/>
</dbReference>
<dbReference type="InterPro" id="IPR036890">
    <property type="entry name" value="HATPase_C_sf"/>
</dbReference>
<dbReference type="SUPFAM" id="SSF55874">
    <property type="entry name" value="ATPase domain of HSP90 chaperone/DNA topoisomerase II/histidine kinase"/>
    <property type="match status" value="1"/>
</dbReference>
<proteinExistence type="inferred from homology"/>
<dbReference type="SUPFAM" id="SSF54211">
    <property type="entry name" value="Ribosomal protein S5 domain 2-like"/>
    <property type="match status" value="1"/>
</dbReference>
<reference evidence="5 6" key="1">
    <citation type="submission" date="2021-03" db="EMBL/GenBank/DDBJ databases">
        <title>Genomic Encyclopedia of Type Strains, Phase IV (KMG-IV): sequencing the most valuable type-strain genomes for metagenomic binning, comparative biology and taxonomic classification.</title>
        <authorList>
            <person name="Goeker M."/>
        </authorList>
    </citation>
    <scope>NUCLEOTIDE SEQUENCE [LARGE SCALE GENOMIC DNA]</scope>
    <source>
        <strain evidence="5 6">DSM 26806</strain>
    </source>
</reference>
<dbReference type="InterPro" id="IPR001404">
    <property type="entry name" value="Hsp90_fam"/>
</dbReference>
<dbReference type="PRINTS" id="PR00775">
    <property type="entry name" value="HEATSHOCK90"/>
</dbReference>
<sequence>MNNMNFQVNLQGIIDLLSNHLYSDPGVFIRELLQNGIDAITGRKRLGHTFEGQIKVELFTSTPRRMSFSDNGLGLTQTDIELFLARIGSSIKKENLDTSDDFIGHFGVGILSCFVISEEIVLITRSAVSEEGLEWRGRPDGTYSLKTLTKKVPIGTTVYLSAKPEYEEYFEYYQVSNLLNKYGEYLPTPIVLSEDNYNMNINESSPPWLMSKKEAMEYVERTDYSTPIDIIPLHSHLGGVTGIAHILPYAVSLQDEKKHRVYLKNMLLSDKMSNILPSWAFFVNSIINTTSLKPTASREGFQENDLFHAVCDELGVCIKRYLIELVDKDMDLFQQIIRIHYVSLKTMAVEDDALYELFIRHLKFETSYGDMKMDDILKDHTTILVTASLDEFRQIARVAKAQELMVINGGYVHDLDLVRNLTQVEPHITVEVLDILKFSNRFEELDNEDHALTQPFLKYASHLLEKFQCQPLVRWFEPSEIPVMYNTNQEVNFFRLTEESEKVANPLFSDIVLVIKDELYEKPYAKLCFNYNNVMVRKAMESSDLTLQKASIELFYTQALLLGNHPMGPEELRLMNDSLLHFMNRGFENANGALQ</sequence>
<dbReference type="PIRSF" id="PIRSF002583">
    <property type="entry name" value="Hsp90"/>
    <property type="match status" value="1"/>
</dbReference>
<dbReference type="Gene3D" id="3.30.565.10">
    <property type="entry name" value="Histidine kinase-like ATPase, C-terminal domain"/>
    <property type="match status" value="1"/>
</dbReference>
<dbReference type="EMBL" id="JAGGLD010000001">
    <property type="protein sequence ID" value="MBP1999923.1"/>
    <property type="molecule type" value="Genomic_DNA"/>
</dbReference>
<dbReference type="Gene3D" id="3.30.230.80">
    <property type="match status" value="1"/>
</dbReference>